<dbReference type="InterPro" id="IPR036869">
    <property type="entry name" value="J_dom_sf"/>
</dbReference>
<feature type="compositionally biased region" description="Basic and acidic residues" evidence="1">
    <location>
        <begin position="37"/>
        <end position="46"/>
    </location>
</feature>
<dbReference type="Proteomes" id="UP001178507">
    <property type="component" value="Unassembled WGS sequence"/>
</dbReference>
<dbReference type="Gene3D" id="2.60.40.10">
    <property type="entry name" value="Immunoglobulins"/>
    <property type="match status" value="1"/>
</dbReference>
<dbReference type="CDD" id="cd06257">
    <property type="entry name" value="DnaJ"/>
    <property type="match status" value="1"/>
</dbReference>
<gene>
    <name evidence="3" type="ORF">EVOR1521_LOCUS12328</name>
</gene>
<evidence type="ECO:0000313" key="3">
    <source>
        <dbReference type="EMBL" id="CAJ1385807.1"/>
    </source>
</evidence>
<feature type="compositionally biased region" description="Basic and acidic residues" evidence="1">
    <location>
        <begin position="382"/>
        <end position="400"/>
    </location>
</feature>
<comment type="caution">
    <text evidence="3">The sequence shown here is derived from an EMBL/GenBank/DDBJ whole genome shotgun (WGS) entry which is preliminary data.</text>
</comment>
<accession>A0AA36IEF3</accession>
<dbReference type="SUPFAM" id="SSF46565">
    <property type="entry name" value="Chaperone J-domain"/>
    <property type="match status" value="1"/>
</dbReference>
<dbReference type="EMBL" id="CAUJNA010001284">
    <property type="protein sequence ID" value="CAJ1385807.1"/>
    <property type="molecule type" value="Genomic_DNA"/>
</dbReference>
<proteinExistence type="predicted"/>
<name>A0AA36IEF3_9DINO</name>
<dbReference type="AlphaFoldDB" id="A0AA36IEF3"/>
<dbReference type="Gene3D" id="1.10.287.110">
    <property type="entry name" value="DnaJ domain"/>
    <property type="match status" value="1"/>
</dbReference>
<keyword evidence="4" id="KW-1185">Reference proteome</keyword>
<evidence type="ECO:0000256" key="1">
    <source>
        <dbReference type="SAM" id="MobiDB-lite"/>
    </source>
</evidence>
<feature type="compositionally biased region" description="Basic and acidic residues" evidence="1">
    <location>
        <begin position="19"/>
        <end position="30"/>
    </location>
</feature>
<feature type="compositionally biased region" description="Basic and acidic residues" evidence="1">
    <location>
        <begin position="93"/>
        <end position="102"/>
    </location>
</feature>
<evidence type="ECO:0000259" key="2">
    <source>
        <dbReference type="PROSITE" id="PS50076"/>
    </source>
</evidence>
<dbReference type="SMART" id="SM00271">
    <property type="entry name" value="DnaJ"/>
    <property type="match status" value="1"/>
</dbReference>
<dbReference type="CDD" id="cd00063">
    <property type="entry name" value="FN3"/>
    <property type="match status" value="1"/>
</dbReference>
<organism evidence="3 4">
    <name type="scientific">Effrenium voratum</name>
    <dbReference type="NCBI Taxonomy" id="2562239"/>
    <lineage>
        <taxon>Eukaryota</taxon>
        <taxon>Sar</taxon>
        <taxon>Alveolata</taxon>
        <taxon>Dinophyceae</taxon>
        <taxon>Suessiales</taxon>
        <taxon>Symbiodiniaceae</taxon>
        <taxon>Effrenium</taxon>
    </lineage>
</organism>
<reference evidence="3" key="1">
    <citation type="submission" date="2023-08" db="EMBL/GenBank/DDBJ databases">
        <authorList>
            <person name="Chen Y."/>
            <person name="Shah S."/>
            <person name="Dougan E. K."/>
            <person name="Thang M."/>
            <person name="Chan C."/>
        </authorList>
    </citation>
    <scope>NUCLEOTIDE SEQUENCE</scope>
</reference>
<dbReference type="InterPro" id="IPR013783">
    <property type="entry name" value="Ig-like_fold"/>
</dbReference>
<sequence>MAPRRGKAAQGQQTLSFWMREKNDEGKRGAPSDVDESEHSPVERSFQDSPRPAKVRKATSAPSLRQRLAARGAEPPPESAQDRKSQSKLFESFGRKSEDDKAVATPCRSPRWATPRSRGCEGGTQASTSSGPKKEDTGSPDQSYESRPIARSGSTISAPEDAARQSREEAACEEVARILPLRRKRFCSEIMRAKAVLGLGPDAHEVSQVQQAFRSLMRKLHPDRIGVNREATEAMELLREAKASCERAFSRLRAPQAPTRLAATVLCAAVGQRRIRLDWRAPEESRSCPVRRYLVAALDPAYGQALTITVLEPEYNESLKRFTSLDELATYVLAEEELSKLPSFFQQATAVVQVAAENEAGQSAWCTLQLSLRSSASAPRSLKVDEKTTAPRSSKDEKPGKRANPSVPSASSRECREFEATAHSLAREGGNQLCTWLRKQGKALLGTWLRSQGWPTTGSKDELVDRVAFAVGAVGKVR</sequence>
<evidence type="ECO:0000313" key="4">
    <source>
        <dbReference type="Proteomes" id="UP001178507"/>
    </source>
</evidence>
<feature type="region of interest" description="Disordered" evidence="1">
    <location>
        <begin position="379"/>
        <end position="414"/>
    </location>
</feature>
<dbReference type="InterPro" id="IPR001623">
    <property type="entry name" value="DnaJ_domain"/>
</dbReference>
<feature type="region of interest" description="Disordered" evidence="1">
    <location>
        <begin position="1"/>
        <end position="165"/>
    </location>
</feature>
<protein>
    <recommendedName>
        <fullName evidence="2">J domain-containing protein</fullName>
    </recommendedName>
</protein>
<dbReference type="PROSITE" id="PS50076">
    <property type="entry name" value="DNAJ_2"/>
    <property type="match status" value="1"/>
</dbReference>
<dbReference type="InterPro" id="IPR003961">
    <property type="entry name" value="FN3_dom"/>
</dbReference>
<feature type="domain" description="J" evidence="2">
    <location>
        <begin position="192"/>
        <end position="253"/>
    </location>
</feature>